<feature type="transmembrane region" description="Helical" evidence="2">
    <location>
        <begin position="209"/>
        <end position="231"/>
    </location>
</feature>
<reference evidence="4 5" key="1">
    <citation type="submission" date="2023-05" db="EMBL/GenBank/DDBJ databases">
        <title>Corynebacterium suedekumii sp. nov. and Corynebacterium breve sp. nov. isolated from raw cow's milk.</title>
        <authorList>
            <person name="Baer M.K."/>
            <person name="Mehl L."/>
            <person name="Hellmuth R."/>
            <person name="Marke G."/>
            <person name="Lipski A."/>
        </authorList>
    </citation>
    <scope>NUCLEOTIDE SEQUENCE [LARGE SCALE GENOMIC DNA]</scope>
    <source>
        <strain evidence="4 5">LM112</strain>
    </source>
</reference>
<sequence>MRIPSPGTGIAAPAVMLASGLSLYAGAAVAVGLFDALPPVIVAWFRISAAAVILLVLVRPGVQEFLGRSGAQAAVYGIATMGMNMSFYEAIARLPLGTAVAVEFLGPVLVAALGSRNVRDWVALVLALAGVVVISGAVWSTSADGLFFALLAGGLWAVYIVVGTRIVGGSTSPRKSMTVGFSIAALLALPVMVALWPDAVVTAEGVTLPATQLLALALGLGVLSAVIPYSLDQVVMRMAGASYFALLQALLPVTAALLGAVALGQWLSVPEIIGIVLVVAAVALRRP</sequence>
<keyword evidence="2" id="KW-1133">Transmembrane helix</keyword>
<dbReference type="Proteomes" id="UP001238805">
    <property type="component" value="Chromosome"/>
</dbReference>
<feature type="transmembrane region" description="Helical" evidence="2">
    <location>
        <begin position="146"/>
        <end position="167"/>
    </location>
</feature>
<feature type="transmembrane region" description="Helical" evidence="2">
    <location>
        <begin position="12"/>
        <end position="34"/>
    </location>
</feature>
<feature type="transmembrane region" description="Helical" evidence="2">
    <location>
        <begin position="40"/>
        <end position="58"/>
    </location>
</feature>
<evidence type="ECO:0000259" key="3">
    <source>
        <dbReference type="Pfam" id="PF00892"/>
    </source>
</evidence>
<feature type="transmembrane region" description="Helical" evidence="2">
    <location>
        <begin position="267"/>
        <end position="284"/>
    </location>
</feature>
<keyword evidence="2" id="KW-0812">Transmembrane</keyword>
<organism evidence="4 5">
    <name type="scientific">Corynebacterium suedekumii</name>
    <dbReference type="NCBI Taxonomy" id="3049801"/>
    <lineage>
        <taxon>Bacteria</taxon>
        <taxon>Bacillati</taxon>
        <taxon>Actinomycetota</taxon>
        <taxon>Actinomycetes</taxon>
        <taxon>Mycobacteriales</taxon>
        <taxon>Corynebacteriaceae</taxon>
        <taxon>Corynebacterium</taxon>
    </lineage>
</organism>
<dbReference type="PANTHER" id="PTHR22911:SF37">
    <property type="entry name" value="THREONINE_HOMOSERINE EXPORTER RHTA"/>
    <property type="match status" value="1"/>
</dbReference>
<proteinExistence type="inferred from homology"/>
<feature type="transmembrane region" description="Helical" evidence="2">
    <location>
        <begin position="179"/>
        <end position="197"/>
    </location>
</feature>
<name>A0ABY8VMT8_9CORY</name>
<protein>
    <submittedName>
        <fullName evidence="4">EamA family transporter</fullName>
    </submittedName>
</protein>
<keyword evidence="2" id="KW-0472">Membrane</keyword>
<evidence type="ECO:0000256" key="2">
    <source>
        <dbReference type="SAM" id="Phobius"/>
    </source>
</evidence>
<dbReference type="InterPro" id="IPR037185">
    <property type="entry name" value="EmrE-like"/>
</dbReference>
<comment type="similarity">
    <text evidence="1">Belongs to the EamA transporter family.</text>
</comment>
<dbReference type="Pfam" id="PF00892">
    <property type="entry name" value="EamA"/>
    <property type="match status" value="1"/>
</dbReference>
<feature type="transmembrane region" description="Helical" evidence="2">
    <location>
        <begin position="94"/>
        <end position="114"/>
    </location>
</feature>
<dbReference type="PANTHER" id="PTHR22911">
    <property type="entry name" value="ACYL-MALONYL CONDENSING ENZYME-RELATED"/>
    <property type="match status" value="1"/>
</dbReference>
<evidence type="ECO:0000313" key="4">
    <source>
        <dbReference type="EMBL" id="WIM70090.1"/>
    </source>
</evidence>
<feature type="transmembrane region" description="Helical" evidence="2">
    <location>
        <begin position="121"/>
        <end position="140"/>
    </location>
</feature>
<keyword evidence="5" id="KW-1185">Reference proteome</keyword>
<feature type="transmembrane region" description="Helical" evidence="2">
    <location>
        <begin position="243"/>
        <end position="261"/>
    </location>
</feature>
<feature type="domain" description="EamA" evidence="3">
    <location>
        <begin position="145"/>
        <end position="284"/>
    </location>
</feature>
<dbReference type="InterPro" id="IPR000620">
    <property type="entry name" value="EamA_dom"/>
</dbReference>
<gene>
    <name evidence="4" type="ORF">QP029_13030</name>
</gene>
<accession>A0ABY8VMT8</accession>
<feature type="transmembrane region" description="Helical" evidence="2">
    <location>
        <begin position="70"/>
        <end position="88"/>
    </location>
</feature>
<dbReference type="RefSeq" id="WP_284874683.1">
    <property type="nucleotide sequence ID" value="NZ_CP126970.1"/>
</dbReference>
<dbReference type="SUPFAM" id="SSF103481">
    <property type="entry name" value="Multidrug resistance efflux transporter EmrE"/>
    <property type="match status" value="2"/>
</dbReference>
<dbReference type="EMBL" id="CP126970">
    <property type="protein sequence ID" value="WIM70090.1"/>
    <property type="molecule type" value="Genomic_DNA"/>
</dbReference>
<evidence type="ECO:0000313" key="5">
    <source>
        <dbReference type="Proteomes" id="UP001238805"/>
    </source>
</evidence>
<evidence type="ECO:0000256" key="1">
    <source>
        <dbReference type="ARBA" id="ARBA00007362"/>
    </source>
</evidence>